<evidence type="ECO:0000256" key="3">
    <source>
        <dbReference type="ARBA" id="ARBA00011164"/>
    </source>
</evidence>
<evidence type="ECO:0000256" key="1">
    <source>
        <dbReference type="ARBA" id="ARBA00004448"/>
    </source>
</evidence>
<dbReference type="Gene3D" id="1.10.287.90">
    <property type="match status" value="1"/>
</dbReference>
<keyword evidence="8 18" id="KW-0479">Metal-binding</keyword>
<keyword evidence="6 18" id="KW-0679">Respiratory chain</keyword>
<keyword evidence="5 18" id="KW-0813">Transport</keyword>
<dbReference type="InterPro" id="IPR045187">
    <property type="entry name" value="CcO_II"/>
</dbReference>
<dbReference type="Gene3D" id="2.60.40.420">
    <property type="entry name" value="Cupredoxins - blue copper proteins"/>
    <property type="match status" value="1"/>
</dbReference>
<keyword evidence="15 18" id="KW-0496">Mitochondrion</keyword>
<evidence type="ECO:0000256" key="16">
    <source>
        <dbReference type="ARBA" id="ARBA00023136"/>
    </source>
</evidence>
<dbReference type="PANTHER" id="PTHR22888:SF9">
    <property type="entry name" value="CYTOCHROME C OXIDASE SUBUNIT 2"/>
    <property type="match status" value="1"/>
</dbReference>
<dbReference type="PROSITE" id="PS50857">
    <property type="entry name" value="COX2_CUA"/>
    <property type="match status" value="1"/>
</dbReference>
<keyword evidence="14 18" id="KW-0186">Copper</keyword>
<comment type="cofactor">
    <cofactor evidence="18">
        <name>Cu cation</name>
        <dbReference type="ChEBI" id="CHEBI:23378"/>
    </cofactor>
    <text evidence="18">Binds a copper A center.</text>
</comment>
<dbReference type="GO" id="GO:0005507">
    <property type="term" value="F:copper ion binding"/>
    <property type="evidence" value="ECO:0007669"/>
    <property type="project" value="InterPro"/>
</dbReference>
<dbReference type="InterPro" id="IPR001505">
    <property type="entry name" value="Copper_CuA"/>
</dbReference>
<dbReference type="Pfam" id="PF02790">
    <property type="entry name" value="COX2_TM"/>
    <property type="match status" value="1"/>
</dbReference>
<comment type="catalytic activity">
    <reaction evidence="17">
        <text>4 Fe(II)-[cytochrome c] + O2 + 8 H(+)(in) = 4 Fe(III)-[cytochrome c] + 2 H2O + 4 H(+)(out)</text>
        <dbReference type="Rhea" id="RHEA:11436"/>
        <dbReference type="Rhea" id="RHEA-COMP:10350"/>
        <dbReference type="Rhea" id="RHEA-COMP:14399"/>
        <dbReference type="ChEBI" id="CHEBI:15377"/>
        <dbReference type="ChEBI" id="CHEBI:15378"/>
        <dbReference type="ChEBI" id="CHEBI:15379"/>
        <dbReference type="ChEBI" id="CHEBI:29033"/>
        <dbReference type="ChEBI" id="CHEBI:29034"/>
        <dbReference type="EC" id="7.1.1.9"/>
    </reaction>
    <physiologicalReaction direction="left-to-right" evidence="17">
        <dbReference type="Rhea" id="RHEA:11437"/>
    </physiologicalReaction>
</comment>
<evidence type="ECO:0000256" key="18">
    <source>
        <dbReference type="RuleBase" id="RU000457"/>
    </source>
</evidence>
<evidence type="ECO:0000256" key="15">
    <source>
        <dbReference type="ARBA" id="ARBA00023128"/>
    </source>
</evidence>
<evidence type="ECO:0000256" key="13">
    <source>
        <dbReference type="ARBA" id="ARBA00022989"/>
    </source>
</evidence>
<evidence type="ECO:0000256" key="10">
    <source>
        <dbReference type="ARBA" id="ARBA00022842"/>
    </source>
</evidence>
<gene>
    <name evidence="22" type="primary">COX2</name>
</gene>
<dbReference type="Pfam" id="PF00116">
    <property type="entry name" value="COX2"/>
    <property type="match status" value="1"/>
</dbReference>
<evidence type="ECO:0000256" key="17">
    <source>
        <dbReference type="ARBA" id="ARBA00049512"/>
    </source>
</evidence>
<feature type="domain" description="Cytochrome oxidase subunit II transmembrane region profile" evidence="21">
    <location>
        <begin position="1"/>
        <end position="91"/>
    </location>
</feature>
<dbReference type="EMBL" id="MZ229688">
    <property type="protein sequence ID" value="QXJ80335.1"/>
    <property type="molecule type" value="Genomic_DNA"/>
</dbReference>
<dbReference type="GO" id="GO:0004129">
    <property type="term" value="F:cytochrome-c oxidase activity"/>
    <property type="evidence" value="ECO:0007669"/>
    <property type="project" value="UniProtKB-EC"/>
</dbReference>
<comment type="subcellular location">
    <subcellularLocation>
        <location evidence="1 18">Mitochondrion inner membrane</location>
        <topology evidence="1 18">Multi-pass membrane protein</topology>
    </subcellularLocation>
</comment>
<dbReference type="InterPro" id="IPR008972">
    <property type="entry name" value="Cupredoxin"/>
</dbReference>
<evidence type="ECO:0000256" key="8">
    <source>
        <dbReference type="ARBA" id="ARBA00022723"/>
    </source>
</evidence>
<protein>
    <recommendedName>
        <fullName evidence="4 18">Cytochrome c oxidase subunit 2</fullName>
    </recommendedName>
</protein>
<evidence type="ECO:0000259" key="21">
    <source>
        <dbReference type="PROSITE" id="PS50999"/>
    </source>
</evidence>
<dbReference type="PROSITE" id="PS50999">
    <property type="entry name" value="COX2_TM"/>
    <property type="match status" value="1"/>
</dbReference>
<dbReference type="AlphaFoldDB" id="A0A8F5DPX8"/>
<evidence type="ECO:0000256" key="7">
    <source>
        <dbReference type="ARBA" id="ARBA00022692"/>
    </source>
</evidence>
<dbReference type="InterPro" id="IPR036257">
    <property type="entry name" value="Cyt_c_oxidase_su2_TM_sf"/>
</dbReference>
<comment type="similarity">
    <text evidence="2 18">Belongs to the cytochrome c oxidase subunit 2 family.</text>
</comment>
<evidence type="ECO:0000256" key="4">
    <source>
        <dbReference type="ARBA" id="ARBA00015946"/>
    </source>
</evidence>
<evidence type="ECO:0000256" key="19">
    <source>
        <dbReference type="SAM" id="Phobius"/>
    </source>
</evidence>
<dbReference type="GO" id="GO:0042773">
    <property type="term" value="P:ATP synthesis coupled electron transport"/>
    <property type="evidence" value="ECO:0007669"/>
    <property type="project" value="TreeGrafter"/>
</dbReference>
<sequence length="225" mass="26191">MMKWNPLYIQDSMNYPMMSLTNLSDWVMMMMMMILMSVVWFYSGVMTSQVITNKMIDHKSMEFAWTSLPMIILCFMASISMKTLYQEEPSNQFPSMNLLSTGHQWYWEYYYPDFNIAFDSFLSEWESHLHRNIECDNRILLPLNTPLRIAVTSADVIHSWSVPSMGIKLDATPGRIISAYHQSVIPGLSYGFCAELCGVNHSYMPITIEHTSILLFKNWLLSQQT</sequence>
<dbReference type="SUPFAM" id="SSF81464">
    <property type="entry name" value="Cytochrome c oxidase subunit II-like, transmembrane region"/>
    <property type="match status" value="1"/>
</dbReference>
<evidence type="ECO:0000259" key="20">
    <source>
        <dbReference type="PROSITE" id="PS50857"/>
    </source>
</evidence>
<keyword evidence="16 18" id="KW-0472">Membrane</keyword>
<dbReference type="GO" id="GO:0005743">
    <property type="term" value="C:mitochondrial inner membrane"/>
    <property type="evidence" value="ECO:0007669"/>
    <property type="project" value="UniProtKB-SubCell"/>
</dbReference>
<evidence type="ECO:0000256" key="14">
    <source>
        <dbReference type="ARBA" id="ARBA00023008"/>
    </source>
</evidence>
<dbReference type="PANTHER" id="PTHR22888">
    <property type="entry name" value="CYTOCHROME C OXIDASE, SUBUNIT II"/>
    <property type="match status" value="1"/>
</dbReference>
<evidence type="ECO:0000256" key="12">
    <source>
        <dbReference type="ARBA" id="ARBA00022982"/>
    </source>
</evidence>
<comment type="function">
    <text evidence="18">Component of the cytochrome c oxidase, the last enzyme in the mitochondrial electron transport chain which drives oxidative phosphorylation. The respiratory chain contains 3 multisubunit complexes succinate dehydrogenase (complex II, CII), ubiquinol-cytochrome c oxidoreductase (cytochrome b-c1 complex, complex III, CIII) and cytochrome c oxidase (complex IV, CIV), that cooperate to transfer electrons derived from NADH and succinate to molecular oxygen, creating an electrochemical gradient over the inner membrane that drives transmembrane transport and the ATP synthase. Cytochrome c oxidase is the component of the respiratory chain that catalyzes the reduction of oxygen to water. Electrons originating from reduced cytochrome c in the intermembrane space (IMS) are transferred via the dinuclear copper A center (CU(A)) of subunit 2 and heme A of subunit 1 to the active site in subunit 1, a binuclear center (BNC) formed by heme A3 and copper B (CU(B)). The BNC reduces molecular oxygen to 2 water molecules using 4 electrons from cytochrome c in the IMS and 4 protons from the mitochondrial matrix.</text>
</comment>
<evidence type="ECO:0000256" key="2">
    <source>
        <dbReference type="ARBA" id="ARBA00007866"/>
    </source>
</evidence>
<evidence type="ECO:0000256" key="9">
    <source>
        <dbReference type="ARBA" id="ARBA00022792"/>
    </source>
</evidence>
<dbReference type="InterPro" id="IPR011759">
    <property type="entry name" value="Cyt_c_oxidase_su2_TM_dom"/>
</dbReference>
<evidence type="ECO:0000256" key="5">
    <source>
        <dbReference type="ARBA" id="ARBA00022448"/>
    </source>
</evidence>
<geneLocation type="mitochondrion" evidence="22"/>
<dbReference type="InterPro" id="IPR002429">
    <property type="entry name" value="CcO_II-like_C"/>
</dbReference>
<keyword evidence="7 18" id="KW-0812">Transmembrane</keyword>
<name>A0A8F5DPX8_9BILA</name>
<keyword evidence="13 19" id="KW-1133">Transmembrane helix</keyword>
<comment type="subunit">
    <text evidence="3">Component of the cytochrome c oxidase (complex IV, CIV), a multisubunit enzyme composed of a catalytic core of 3 subunits and several supernumerary subunits. The complex exists as a monomer or a dimer and forms supercomplexes (SCs) in the inner mitochondrial membrane with ubiquinol-cytochrome c oxidoreductase (cytochrome b-c1 complex, complex III, CIII).</text>
</comment>
<evidence type="ECO:0000256" key="11">
    <source>
        <dbReference type="ARBA" id="ARBA00022967"/>
    </source>
</evidence>
<dbReference type="PROSITE" id="PS00078">
    <property type="entry name" value="COX2"/>
    <property type="match status" value="1"/>
</dbReference>
<dbReference type="SUPFAM" id="SSF49503">
    <property type="entry name" value="Cupredoxins"/>
    <property type="match status" value="1"/>
</dbReference>
<proteinExistence type="inferred from homology"/>
<evidence type="ECO:0000313" key="22">
    <source>
        <dbReference type="EMBL" id="QXJ80335.1"/>
    </source>
</evidence>
<keyword evidence="11" id="KW-1278">Translocase</keyword>
<keyword evidence="9 18" id="KW-0999">Mitochondrion inner membrane</keyword>
<accession>A0A8F5DPX8</accession>
<organism evidence="22">
    <name type="scientific">Trichuris sp. ETH232</name>
    <dbReference type="NCBI Taxonomy" id="2856031"/>
    <lineage>
        <taxon>Eukaryota</taxon>
        <taxon>Metazoa</taxon>
        <taxon>Ecdysozoa</taxon>
        <taxon>Nematoda</taxon>
        <taxon>Enoplea</taxon>
        <taxon>Dorylaimia</taxon>
        <taxon>Trichinellida</taxon>
        <taxon>Trichuridae</taxon>
        <taxon>Trichuris</taxon>
    </lineage>
</organism>
<feature type="transmembrane region" description="Helical" evidence="19">
    <location>
        <begin position="63"/>
        <end position="85"/>
    </location>
</feature>
<reference evidence="22" key="1">
    <citation type="journal article" date="2021" name="Life">
        <title>Mitogenomics and Evolutionary History of Rodent Whipworms (Trichuris spp.) Originating from Three Biogeographic Regions.</title>
        <authorList>
            <person name="Petruzela J."/>
            <person name="Ribas A."/>
            <person name="de Bellocq J.G."/>
        </authorList>
    </citation>
    <scope>NUCLEOTIDE SEQUENCE</scope>
</reference>
<keyword evidence="10" id="KW-0460">Magnesium</keyword>
<dbReference type="PRINTS" id="PR01166">
    <property type="entry name" value="CYCOXIDASEII"/>
</dbReference>
<keyword evidence="12 18" id="KW-0249">Electron transport</keyword>
<feature type="domain" description="Cytochrome oxidase subunit II copper A binding" evidence="20">
    <location>
        <begin position="93"/>
        <end position="222"/>
    </location>
</feature>
<evidence type="ECO:0000256" key="6">
    <source>
        <dbReference type="ARBA" id="ARBA00022660"/>
    </source>
</evidence>